<keyword evidence="10" id="KW-1185">Reference proteome</keyword>
<dbReference type="Pfam" id="PF18024">
    <property type="entry name" value="HTH_50"/>
    <property type="match status" value="1"/>
</dbReference>
<dbReference type="GO" id="GO:0005524">
    <property type="term" value="F:ATP binding"/>
    <property type="evidence" value="ECO:0007669"/>
    <property type="project" value="UniProtKB-KW"/>
</dbReference>
<keyword evidence="3" id="KW-0067">ATP-binding</keyword>
<dbReference type="PROSITE" id="PS50045">
    <property type="entry name" value="SIGMA54_INTERACT_4"/>
    <property type="match status" value="1"/>
</dbReference>
<dbReference type="AlphaFoldDB" id="A0A1N6IA98"/>
<dbReference type="InterPro" id="IPR013767">
    <property type="entry name" value="PAS_fold"/>
</dbReference>
<dbReference type="InterPro" id="IPR025944">
    <property type="entry name" value="Sigma_54_int_dom_CS"/>
</dbReference>
<evidence type="ECO:0000256" key="4">
    <source>
        <dbReference type="ARBA" id="ARBA00023015"/>
    </source>
</evidence>
<keyword evidence="5" id="KW-0804">Transcription</keyword>
<dbReference type="InterPro" id="IPR058031">
    <property type="entry name" value="AAA_lid_NorR"/>
</dbReference>
<evidence type="ECO:0000256" key="5">
    <source>
        <dbReference type="ARBA" id="ARBA00023163"/>
    </source>
</evidence>
<dbReference type="Gene3D" id="3.40.50.300">
    <property type="entry name" value="P-loop containing nucleotide triphosphate hydrolases"/>
    <property type="match status" value="1"/>
</dbReference>
<dbReference type="InterPro" id="IPR035965">
    <property type="entry name" value="PAS-like_dom_sf"/>
</dbReference>
<dbReference type="SMART" id="SM00091">
    <property type="entry name" value="PAS"/>
    <property type="match status" value="1"/>
</dbReference>
<proteinExistence type="predicted"/>
<keyword evidence="2" id="KW-0058">Aromatic hydrocarbons catabolism</keyword>
<dbReference type="Gene3D" id="1.10.8.60">
    <property type="match status" value="1"/>
</dbReference>
<evidence type="ECO:0000256" key="1">
    <source>
        <dbReference type="ARBA" id="ARBA00022741"/>
    </source>
</evidence>
<dbReference type="PROSITE" id="PS00688">
    <property type="entry name" value="SIGMA54_INTERACT_3"/>
    <property type="match status" value="1"/>
</dbReference>
<dbReference type="Gene3D" id="3.30.450.20">
    <property type="entry name" value="PAS domain"/>
    <property type="match status" value="1"/>
</dbReference>
<dbReference type="FunFam" id="3.40.50.300:FF:000006">
    <property type="entry name" value="DNA-binding transcriptional regulator NtrC"/>
    <property type="match status" value="1"/>
</dbReference>
<dbReference type="InterPro" id="IPR000014">
    <property type="entry name" value="PAS"/>
</dbReference>
<name>A0A1N6IA98_9BACT</name>
<sequence>MSKTEHFGLDFETFANLIDNLHDEIIIYDNNYRMLYVNKACERHYGFSRQELIDMPFWDVVAKHKAWNRPMLPLIYEKKCQAKQVQQTYLGLEVLTIGTPVLDEYNEVEHVLLNVRDNYHESRILSPEELLCEDQASSESPPENFIYRSPGMEQAITNAKKVADVTAPCLLMGESGCGKSLLANFIHKKSKRADKPFVTVNCAAIPHELFESELFGHVEGAFSGATKARSGLFAKAKGGTLFLDEISELPLPMQAKLLYAVQELEYRPVGSSETLKADVRILAASNRNLDLMVENSAFRQDLYFRLNVFDIVIPPLRERPEDLIPLIHLFLNRYGKQHGKGKQLASDAQKLLCQYTWPGNVRELAHLIERLIVTVEGEMITVDHLPPSIYETQGYPTSLLNLSESLDETIEAVERRLILDAYQQHGTSRKVAAALNISQSRASRLIRKYTSDAKP</sequence>
<dbReference type="NCBIfam" id="TIGR00229">
    <property type="entry name" value="sensory_box"/>
    <property type="match status" value="1"/>
</dbReference>
<keyword evidence="4" id="KW-0805">Transcription regulation</keyword>
<dbReference type="Pfam" id="PF00158">
    <property type="entry name" value="Sigma54_activat"/>
    <property type="match status" value="1"/>
</dbReference>
<accession>A0A1N6IA98</accession>
<dbReference type="CDD" id="cd00009">
    <property type="entry name" value="AAA"/>
    <property type="match status" value="1"/>
</dbReference>
<evidence type="ECO:0000259" key="7">
    <source>
        <dbReference type="PROSITE" id="PS50045"/>
    </source>
</evidence>
<dbReference type="Pfam" id="PF00989">
    <property type="entry name" value="PAS"/>
    <property type="match status" value="1"/>
</dbReference>
<dbReference type="STRING" id="1121457.SAMN02745161_2564"/>
<gene>
    <name evidence="9" type="ORF">SAMN02745161_2564</name>
</gene>
<dbReference type="SUPFAM" id="SSF46689">
    <property type="entry name" value="Homeodomain-like"/>
    <property type="match status" value="1"/>
</dbReference>
<dbReference type="SUPFAM" id="SSF52540">
    <property type="entry name" value="P-loop containing nucleoside triphosphate hydrolases"/>
    <property type="match status" value="1"/>
</dbReference>
<dbReference type="Gene3D" id="1.10.10.60">
    <property type="entry name" value="Homeodomain-like"/>
    <property type="match status" value="1"/>
</dbReference>
<evidence type="ECO:0000313" key="10">
    <source>
        <dbReference type="Proteomes" id="UP000184694"/>
    </source>
</evidence>
<keyword evidence="1" id="KW-0547">Nucleotide-binding</keyword>
<dbReference type="GO" id="GO:0006355">
    <property type="term" value="P:regulation of DNA-templated transcription"/>
    <property type="evidence" value="ECO:0007669"/>
    <property type="project" value="InterPro"/>
</dbReference>
<dbReference type="InterPro" id="IPR030828">
    <property type="entry name" value="HTH_TyrR"/>
</dbReference>
<evidence type="ECO:0000259" key="8">
    <source>
        <dbReference type="PROSITE" id="PS50112"/>
    </source>
</evidence>
<dbReference type="RefSeq" id="WP_074217334.1">
    <property type="nucleotide sequence ID" value="NZ_FSRG01000006.1"/>
</dbReference>
<dbReference type="SUPFAM" id="SSF55785">
    <property type="entry name" value="PYP-like sensor domain (PAS domain)"/>
    <property type="match status" value="1"/>
</dbReference>
<feature type="domain" description="PAS" evidence="8">
    <location>
        <begin position="10"/>
        <end position="54"/>
    </location>
</feature>
<evidence type="ECO:0000256" key="6">
    <source>
        <dbReference type="ARBA" id="ARBA00029500"/>
    </source>
</evidence>
<organism evidence="9 10">
    <name type="scientific">Halodesulfovibrio marinisediminis DSM 17456</name>
    <dbReference type="NCBI Taxonomy" id="1121457"/>
    <lineage>
        <taxon>Bacteria</taxon>
        <taxon>Pseudomonadati</taxon>
        <taxon>Thermodesulfobacteriota</taxon>
        <taxon>Desulfovibrionia</taxon>
        <taxon>Desulfovibrionales</taxon>
        <taxon>Desulfovibrionaceae</taxon>
        <taxon>Halodesulfovibrio</taxon>
    </lineage>
</organism>
<dbReference type="PANTHER" id="PTHR32071">
    <property type="entry name" value="TRANSCRIPTIONAL REGULATORY PROTEIN"/>
    <property type="match status" value="1"/>
</dbReference>
<dbReference type="GO" id="GO:0003677">
    <property type="term" value="F:DNA binding"/>
    <property type="evidence" value="ECO:0007669"/>
    <property type="project" value="UniProtKB-KW"/>
</dbReference>
<dbReference type="CDD" id="cd00130">
    <property type="entry name" value="PAS"/>
    <property type="match status" value="1"/>
</dbReference>
<dbReference type="Proteomes" id="UP000184694">
    <property type="component" value="Unassembled WGS sequence"/>
</dbReference>
<feature type="domain" description="Sigma-54 factor interaction" evidence="7">
    <location>
        <begin position="145"/>
        <end position="373"/>
    </location>
</feature>
<reference evidence="10" key="1">
    <citation type="submission" date="2016-11" db="EMBL/GenBank/DDBJ databases">
        <authorList>
            <person name="Varghese N."/>
            <person name="Submissions S."/>
        </authorList>
    </citation>
    <scope>NUCLEOTIDE SEQUENCE [LARGE SCALE GENOMIC DNA]</scope>
    <source>
        <strain evidence="10">DSM 17456</strain>
    </source>
</reference>
<dbReference type="InterPro" id="IPR003593">
    <property type="entry name" value="AAA+_ATPase"/>
</dbReference>
<evidence type="ECO:0000256" key="2">
    <source>
        <dbReference type="ARBA" id="ARBA00022797"/>
    </source>
</evidence>
<dbReference type="InterPro" id="IPR027417">
    <property type="entry name" value="P-loop_NTPase"/>
</dbReference>
<dbReference type="Pfam" id="PF25601">
    <property type="entry name" value="AAA_lid_14"/>
    <property type="match status" value="1"/>
</dbReference>
<dbReference type="OrthoDB" id="9763792at2"/>
<dbReference type="SMART" id="SM00382">
    <property type="entry name" value="AAA"/>
    <property type="match status" value="1"/>
</dbReference>
<evidence type="ECO:0000313" key="9">
    <source>
        <dbReference type="EMBL" id="SIO28905.1"/>
    </source>
</evidence>
<dbReference type="InterPro" id="IPR009057">
    <property type="entry name" value="Homeodomain-like_sf"/>
</dbReference>
<dbReference type="PROSITE" id="PS50112">
    <property type="entry name" value="PAS"/>
    <property type="match status" value="1"/>
</dbReference>
<protein>
    <recommendedName>
        <fullName evidence="6">HTH-type transcriptional regulatory protein TyrR</fullName>
    </recommendedName>
</protein>
<dbReference type="EMBL" id="FSRG01000006">
    <property type="protein sequence ID" value="SIO28905.1"/>
    <property type="molecule type" value="Genomic_DNA"/>
</dbReference>
<dbReference type="InterPro" id="IPR002078">
    <property type="entry name" value="Sigma_54_int"/>
</dbReference>
<evidence type="ECO:0000256" key="3">
    <source>
        <dbReference type="ARBA" id="ARBA00022840"/>
    </source>
</evidence>